<proteinExistence type="predicted"/>
<dbReference type="RefSeq" id="WP_204517143.1">
    <property type="nucleotide sequence ID" value="NZ_BAABIN010000015.1"/>
</dbReference>
<gene>
    <name evidence="1" type="ORF">JOD01_001025</name>
</gene>
<dbReference type="EMBL" id="JAFBEB010000002">
    <property type="protein sequence ID" value="MBM7589427.1"/>
    <property type="molecule type" value="Genomic_DNA"/>
</dbReference>
<dbReference type="AlphaFoldDB" id="A0A939BRB5"/>
<evidence type="ECO:0000313" key="2">
    <source>
        <dbReference type="Proteomes" id="UP000717624"/>
    </source>
</evidence>
<dbReference type="Proteomes" id="UP000717624">
    <property type="component" value="Unassembled WGS sequence"/>
</dbReference>
<accession>A0A939BRB5</accession>
<reference evidence="1" key="1">
    <citation type="submission" date="2021-01" db="EMBL/GenBank/DDBJ databases">
        <title>Genomic Encyclopedia of Type Strains, Phase IV (KMG-IV): sequencing the most valuable type-strain genomes for metagenomic binning, comparative biology and taxonomic classification.</title>
        <authorList>
            <person name="Goeker M."/>
        </authorList>
    </citation>
    <scope>NUCLEOTIDE SEQUENCE</scope>
    <source>
        <strain evidence="1">DSM 25523</strain>
    </source>
</reference>
<keyword evidence="2" id="KW-1185">Reference proteome</keyword>
<organism evidence="1 2">
    <name type="scientific">Brevibacillus fulvus</name>
    <dbReference type="NCBI Taxonomy" id="1125967"/>
    <lineage>
        <taxon>Bacteria</taxon>
        <taxon>Bacillati</taxon>
        <taxon>Bacillota</taxon>
        <taxon>Bacilli</taxon>
        <taxon>Bacillales</taxon>
        <taxon>Paenibacillaceae</taxon>
        <taxon>Brevibacillus</taxon>
    </lineage>
</organism>
<comment type="caution">
    <text evidence="1">The sequence shown here is derived from an EMBL/GenBank/DDBJ whole genome shotgun (WGS) entry which is preliminary data.</text>
</comment>
<evidence type="ECO:0000313" key="1">
    <source>
        <dbReference type="EMBL" id="MBM7589427.1"/>
    </source>
</evidence>
<protein>
    <submittedName>
        <fullName evidence="1">Uncharacterized protein</fullName>
    </submittedName>
</protein>
<sequence length="57" mass="6220">MAKRQKPITILPPKVYLSSTGETVDMTPELKKIASKRCAEALVKWATGTVMKDMGIG</sequence>
<name>A0A939BRB5_9BACL</name>